<gene>
    <name evidence="1" type="ORF">METZ01_LOCUS200766</name>
</gene>
<accession>A0A382EC37</accession>
<dbReference type="AlphaFoldDB" id="A0A382EC37"/>
<reference evidence="1" key="1">
    <citation type="submission" date="2018-05" db="EMBL/GenBank/DDBJ databases">
        <authorList>
            <person name="Lanie J.A."/>
            <person name="Ng W.-L."/>
            <person name="Kazmierczak K.M."/>
            <person name="Andrzejewski T.M."/>
            <person name="Davidsen T.M."/>
            <person name="Wayne K.J."/>
            <person name="Tettelin H."/>
            <person name="Glass J.I."/>
            <person name="Rusch D."/>
            <person name="Podicherti R."/>
            <person name="Tsui H.-C.T."/>
            <person name="Winkler M.E."/>
        </authorList>
    </citation>
    <scope>NUCLEOTIDE SEQUENCE</scope>
</reference>
<organism evidence="1">
    <name type="scientific">marine metagenome</name>
    <dbReference type="NCBI Taxonomy" id="408172"/>
    <lineage>
        <taxon>unclassified sequences</taxon>
        <taxon>metagenomes</taxon>
        <taxon>ecological metagenomes</taxon>
    </lineage>
</organism>
<name>A0A382EC37_9ZZZZ</name>
<dbReference type="InterPro" id="IPR011990">
    <property type="entry name" value="TPR-like_helical_dom_sf"/>
</dbReference>
<sequence>MAKVSAEHRGHHEVLHLEWHIHALSKDWERCAEIGGTMVDLHPDDPSGWINQANALFYLKRGREAFDRLEPMRERFPKNEAIPYNLSCYACQFGDFVLALHWFQAAEKVGDPEKIREVALMDPDMEPIWDQIKD</sequence>
<dbReference type="SUPFAM" id="SSF48452">
    <property type="entry name" value="TPR-like"/>
    <property type="match status" value="1"/>
</dbReference>
<protein>
    <recommendedName>
        <fullName evidence="2">Tetratricopeptide repeat protein</fullName>
    </recommendedName>
</protein>
<evidence type="ECO:0000313" key="1">
    <source>
        <dbReference type="EMBL" id="SVB47912.1"/>
    </source>
</evidence>
<dbReference type="EMBL" id="UINC01043620">
    <property type="protein sequence ID" value="SVB47912.1"/>
    <property type="molecule type" value="Genomic_DNA"/>
</dbReference>
<dbReference type="Gene3D" id="1.25.40.10">
    <property type="entry name" value="Tetratricopeptide repeat domain"/>
    <property type="match status" value="1"/>
</dbReference>
<proteinExistence type="predicted"/>
<evidence type="ECO:0008006" key="2">
    <source>
        <dbReference type="Google" id="ProtNLM"/>
    </source>
</evidence>